<feature type="compositionally biased region" description="Low complexity" evidence="5">
    <location>
        <begin position="445"/>
        <end position="486"/>
    </location>
</feature>
<evidence type="ECO:0000256" key="1">
    <source>
        <dbReference type="ARBA" id="ARBA00022658"/>
    </source>
</evidence>
<dbReference type="InterPro" id="IPR043161">
    <property type="entry name" value="DOCK_C_lobe_A"/>
</dbReference>
<feature type="domain" description="C2 DOCK-type" evidence="6">
    <location>
        <begin position="1047"/>
        <end position="1223"/>
    </location>
</feature>
<dbReference type="InterPro" id="IPR027007">
    <property type="entry name" value="C2_DOCK-type_domain"/>
</dbReference>
<dbReference type="InterPro" id="IPR046773">
    <property type="entry name" value="DOCKER_Lobe_C"/>
</dbReference>
<evidence type="ECO:0000256" key="2">
    <source>
        <dbReference type="PROSITE-ProRule" id="PRU00023"/>
    </source>
</evidence>
<feature type="region of interest" description="Disordered" evidence="5">
    <location>
        <begin position="422"/>
        <end position="492"/>
    </location>
</feature>
<proteinExistence type="inferred from homology"/>
<dbReference type="InterPro" id="IPR002110">
    <property type="entry name" value="Ankyrin_rpt"/>
</dbReference>
<evidence type="ECO:0008006" key="10">
    <source>
        <dbReference type="Google" id="ProtNLM"/>
    </source>
</evidence>
<dbReference type="Gene3D" id="2.60.40.150">
    <property type="entry name" value="C2 domain"/>
    <property type="match status" value="1"/>
</dbReference>
<dbReference type="CDD" id="cd11684">
    <property type="entry name" value="DHR2_DOCK"/>
    <property type="match status" value="1"/>
</dbReference>
<feature type="region of interest" description="Disordered" evidence="5">
    <location>
        <begin position="2124"/>
        <end position="2156"/>
    </location>
</feature>
<dbReference type="Pfam" id="PF20421">
    <property type="entry name" value="DHR-2_Lobe_C"/>
    <property type="match status" value="1"/>
</dbReference>
<feature type="compositionally biased region" description="Polar residues" evidence="5">
    <location>
        <begin position="506"/>
        <end position="521"/>
    </location>
</feature>
<dbReference type="Proteomes" id="UP000816034">
    <property type="component" value="Unassembled WGS sequence"/>
</dbReference>
<feature type="region of interest" description="Disordered" evidence="5">
    <location>
        <begin position="1"/>
        <end position="51"/>
    </location>
</feature>
<keyword evidence="9" id="KW-1185">Reference proteome</keyword>
<dbReference type="Pfam" id="PF06920">
    <property type="entry name" value="DHR-2_Lobe_A"/>
    <property type="match status" value="1"/>
</dbReference>
<feature type="region of interest" description="Disordered" evidence="5">
    <location>
        <begin position="506"/>
        <end position="533"/>
    </location>
</feature>
<dbReference type="EMBL" id="PYSW02000028">
    <property type="protein sequence ID" value="KAG2379617.1"/>
    <property type="molecule type" value="Genomic_DNA"/>
</dbReference>
<dbReference type="InterPro" id="IPR046769">
    <property type="entry name" value="DOCKER_Lobe_A"/>
</dbReference>
<name>A0AA88KGY9_NAELO</name>
<dbReference type="GO" id="GO:0005085">
    <property type="term" value="F:guanyl-nucleotide exchange factor activity"/>
    <property type="evidence" value="ECO:0007669"/>
    <property type="project" value="UniProtKB-KW"/>
</dbReference>
<dbReference type="PANTHER" id="PTHR23317">
    <property type="entry name" value="DEDICATOR OF CYTOKINESIS DOCK"/>
    <property type="match status" value="1"/>
</dbReference>
<dbReference type="Gene3D" id="1.20.58.740">
    <property type="match status" value="1"/>
</dbReference>
<dbReference type="PANTHER" id="PTHR23317:SF76">
    <property type="entry name" value="LD20667P"/>
    <property type="match status" value="1"/>
</dbReference>
<feature type="compositionally biased region" description="Low complexity" evidence="5">
    <location>
        <begin position="29"/>
        <end position="41"/>
    </location>
</feature>
<accession>A0AA88KGY9</accession>
<protein>
    <recommendedName>
        <fullName evidence="10">C2 domain-containing protein</fullName>
    </recommendedName>
</protein>
<feature type="compositionally biased region" description="Gly residues" evidence="5">
    <location>
        <begin position="435"/>
        <end position="444"/>
    </location>
</feature>
<evidence type="ECO:0000256" key="4">
    <source>
        <dbReference type="SAM" id="Coils"/>
    </source>
</evidence>
<dbReference type="InterPro" id="IPR027357">
    <property type="entry name" value="DOCKER_dom"/>
</dbReference>
<dbReference type="InterPro" id="IPR043162">
    <property type="entry name" value="DOCK_C_lobe_C"/>
</dbReference>
<dbReference type="GO" id="GO:0007264">
    <property type="term" value="P:small GTPase-mediated signal transduction"/>
    <property type="evidence" value="ECO:0007669"/>
    <property type="project" value="InterPro"/>
</dbReference>
<feature type="domain" description="DOCKER" evidence="7">
    <location>
        <begin position="2238"/>
        <end position="2697"/>
    </location>
</feature>
<evidence type="ECO:0000313" key="8">
    <source>
        <dbReference type="EMBL" id="KAG2379617.1"/>
    </source>
</evidence>
<dbReference type="InterPro" id="IPR036770">
    <property type="entry name" value="Ankyrin_rpt-contain_sf"/>
</dbReference>
<reference evidence="8 9" key="1">
    <citation type="journal article" date="2018" name="BMC Genomics">
        <title>The genome of Naegleria lovaniensis, the basis for a comparative approach to unravel pathogenicity factors of the human pathogenic amoeba N. fowleri.</title>
        <authorList>
            <person name="Liechti N."/>
            <person name="Schurch N."/>
            <person name="Bruggmann R."/>
            <person name="Wittwer M."/>
        </authorList>
    </citation>
    <scope>NUCLEOTIDE SEQUENCE [LARGE SCALE GENOMIC DNA]</scope>
    <source>
        <strain evidence="8 9">ATCC 30569</strain>
    </source>
</reference>
<dbReference type="InterPro" id="IPR035892">
    <property type="entry name" value="C2_domain_sf"/>
</dbReference>
<feature type="compositionally biased region" description="Low complexity" evidence="5">
    <location>
        <begin position="1775"/>
        <end position="1838"/>
    </location>
</feature>
<evidence type="ECO:0000256" key="3">
    <source>
        <dbReference type="PROSITE-ProRule" id="PRU00983"/>
    </source>
</evidence>
<feature type="region of interest" description="Disordered" evidence="5">
    <location>
        <begin position="1758"/>
        <end position="1841"/>
    </location>
</feature>
<dbReference type="PROSITE" id="PS51651">
    <property type="entry name" value="DOCKER"/>
    <property type="match status" value="1"/>
</dbReference>
<evidence type="ECO:0000259" key="7">
    <source>
        <dbReference type="PROSITE" id="PS51651"/>
    </source>
</evidence>
<dbReference type="InterPro" id="IPR026791">
    <property type="entry name" value="DOCK"/>
</dbReference>
<evidence type="ECO:0000313" key="9">
    <source>
        <dbReference type="Proteomes" id="UP000816034"/>
    </source>
</evidence>
<dbReference type="PROSITE" id="PS51650">
    <property type="entry name" value="C2_DOCK"/>
    <property type="match status" value="1"/>
</dbReference>
<dbReference type="PROSITE" id="PS50088">
    <property type="entry name" value="ANK_REPEAT"/>
    <property type="match status" value="1"/>
</dbReference>
<evidence type="ECO:0000259" key="6">
    <source>
        <dbReference type="PROSITE" id="PS51650"/>
    </source>
</evidence>
<feature type="coiled-coil region" evidence="4">
    <location>
        <begin position="1633"/>
        <end position="1660"/>
    </location>
</feature>
<feature type="compositionally biased region" description="Polar residues" evidence="5">
    <location>
        <begin position="1"/>
        <end position="17"/>
    </location>
</feature>
<keyword evidence="2" id="KW-0040">ANK repeat</keyword>
<comment type="caution">
    <text evidence="8">The sequence shown here is derived from an EMBL/GenBank/DDBJ whole genome shotgun (WGS) entry which is preliminary data.</text>
</comment>
<feature type="repeat" description="ANK" evidence="2">
    <location>
        <begin position="288"/>
        <end position="320"/>
    </location>
</feature>
<dbReference type="SUPFAM" id="SSF48403">
    <property type="entry name" value="Ankyrin repeat"/>
    <property type="match status" value="1"/>
</dbReference>
<feature type="compositionally biased region" description="Acidic residues" evidence="5">
    <location>
        <begin position="522"/>
        <end position="533"/>
    </location>
</feature>
<dbReference type="Gene3D" id="1.25.40.410">
    <property type="match status" value="1"/>
</dbReference>
<sequence length="2741" mass="312044">MSSSSPIPANALSTASPPSDIITGVGPFSSTNMNSSTTSPSALINGGDEPEDRKLKRLSYVMTDDNQTTSQMEDYDVDPLQTMEQNITSLHTIIDKLSMLFKPLQSSSSPNDHIMMGSSSNNLLMLSSSSAHNSFYGSNTSSLSIIKVEPQFGLLQSRTQVTIYFNSPIFNTSSNPTKPEERFKIVFGKQLIEPTINLSQPQTLSFFTPPPPPLTKDSSSTTSTSIANNSHEIKVLDLFHCQFITSNPTLLFTFLTDPKEEVLTDLEKVKALYNEKGVSWLSEKCYPKGQTVVHVAFKLAQFEVVKYLVTQSDQFDCLDQKDDHGQTPLDVAMAAKNYYFMTQIVEWLKTIVKQKIQIQQMQYTTTSSNQAVNMMNEPHSPQSLATSSTPTKRIVSPLALTNHHSETSNMNIHEHVSTPINAIEPPMTPSRASRAGGGGGGGFDGPTSSSSVPSCSPLSSRMSSNSEMSDDTNVNANTTTTTTNGTLMKHRSGHRRLFTSSAMPLVTKPNQSPAVVSTSAADQDETSTDEESDAVFTAGTPIRSIATLEEREEEAIANLIVKYRLDQYSEIYTNMLNRGDALLQKITKKLEMKDDYMEHTTTKKRKETMLVPLTRERSFLEEVQLERRANPFKPSIYYDEEVDDGYTESTLLLSQFFEDSAKNLPFHVLSTIQTMSSDFIIVTFKTLLDHKPKELVFNVDDLKSITYEMDVSDRIRKKIEKKPTSAITPSDEIDVSLVIPEKQKLLPMDGLQEPEFLLATFEEVFPCEDQQKVTKSNDDTKLLYSDFEWESSHIDPTSQYLFELKGFELDVNKKFEVPLEEAYFITVSLYTYTDKAYKKISEDVEFKIETHPKEEDTKVKAMFSVQKTMESKVVVLIKFYRKFRGELTETLNDLYTQKAEKVKQGEVKKFLTRNEKFATFPGIANTTSIFAWTAIHLNECLKKTEVNLTDCLYVLPLKCRSGDATLLDNYLDVYSSVDDRDAKPLMKKSLYGKMSFVLKELPNVPPIPRHYHPNSHELVVKLDSKHLRVQHIPNLENSLMTKLLPLSSEMIVYPKELNLVRKDYKNIVVRVSFCNEKEKNKPFPVFYSKFSRNPANRVTHRQTSVCVGNRQPEFSEEFKCILPCTLNGQHVFFFEFLNILHKESLILKNHREDVQRIGYATLRVLTDPKLNSTETVLDIYTERKEGNVIKTEKLEGSFTVQLYSRSIAFPTDENLSNFFLFLDNFQRKNTAKGARRERDFFEELTNRELITLLPGLCKVQQMSFAPVILNQLFLLYFDMSDEEVQNSIFCTIMDMVDKYRTEHRTIVPGWIKFQFTSVFPESMMTKLPIIASSVKYILEKPEYDSKVIKNVACLFSILLKAMVVHLDYVKNKLQDSNYDFDDHFYATINTITTKSFRGLLRRNILTTRPITIINTTVIYAQFLKILFTIIDKPYVMKLIASFVELLPLIIPNENEMDKKSKNTILECVANLQVLTYKEVFSYDNYLQLFIPESVENILKHDSTLPALDGTHFLFSSFVDVIIKNITSPIKEIRNNTSLIFREFLVKLLVQSKSSLFEDVPEIDDRIHLMTFEFVDKFLTILQDWRTEVDKSVNSNKMKMNDCKKRKIMIQQQLAAKKESQRSAKENSLANFQVDTLTKEIQILETNYKQFDSMINKTKEELKKDMKESFKEKRQLVACIFHILKNVDQRYLQRWIKESTSSKKIQFLQLMQLMLQSFEYQSEEYFKVFYEHYYNTQVKVKAKEENKTSMLLPDHSIVVHANSPSNTSNKSLTGMSSATTTTTPTSSSSSNSSSHQQATTTTTTTTTSSSTTPTSTMNSATTTTTTTTTTTSTTNSSTTNEPHEIIAGEIEEIPSPKTATAELVKAGTSLQKKKNTRGGGGGGGGGLLSRLVPGAARFVSSDQNLREDVKELRSHHSKSKLLELTDKTKSVKLETSSISNYVKKCVVIEQNWSREVSNYVFELLVFYVEYILKENHHSSEHPMADSANLLDHIVKIFLSFLRINQPEDVSINVLIYLKTFFASSYRYVFDEEMNAQYPTLFCECLMMHCNSPLYEVRQHATACLYLLIRYMYMINYNTILKPQVLTTLALSKTLQKYVSSIVNIDYLKSAIDAIGKYASMDPDPPSTSASSFSHDAQHLTVNNNSDPPSSTRNGTTTKLEGAKLNTIFTNLSNIEHEVKLRSSVQDKSSSSEESNFAEEVNLQVCKKLLSLLQDTTSVKSTLALEDIHKTEDLFLRISNVYTRIPELRFVWLNQLAANHTKHGQYLEASQCYLTILSLVFDHLESTKSPILNGIPTQNLSAISPLKRSYQMHHHHKSLLSDCFISNQAIEFTEHGIIDLLAKTIEALELAEFFETCIVLEKLSIPFLERVNDWERLANSYHHLQDLCDRLKKPDRLEPYYYKIELMNFPIDKAQPSSSSNSRHGSQIHPSHIYKMPKLFKLFKMNKWVQDKFGSPFMNDTIEVVSGAKKVSDIDPNKKYIFLTPVKPLTKEIKQSMIGNQKISKYEGSVNMFYYESAHGKKTDQVTEAYKKKVIITCVDSFPCMKTRLLIESEKEIILTPIESAIDNIDSQISKLRDALQIPGQDEDIDISQIKIGTSIDLQNLQLVLQGSIKATVQGGPASIVEGFLKMDQRPLYPIDHIITLNRKCHVFLKLCEEAVKVENQMIDKATERAFHQEMEKALLETQQLFAQHLTPIDYERFYSQMSSNHQNYNNEGDENGDVSGIRNLRLGLSEDHVDDDLL</sequence>
<keyword evidence="4" id="KW-0175">Coiled coil</keyword>
<dbReference type="Pfam" id="PF14429">
    <property type="entry name" value="DOCK-C2"/>
    <property type="match status" value="1"/>
</dbReference>
<organism evidence="8 9">
    <name type="scientific">Naegleria lovaniensis</name>
    <name type="common">Amoeba</name>
    <dbReference type="NCBI Taxonomy" id="51637"/>
    <lineage>
        <taxon>Eukaryota</taxon>
        <taxon>Discoba</taxon>
        <taxon>Heterolobosea</taxon>
        <taxon>Tetramitia</taxon>
        <taxon>Eutetramitia</taxon>
        <taxon>Vahlkampfiidae</taxon>
        <taxon>Naegleria</taxon>
    </lineage>
</organism>
<dbReference type="Gene3D" id="1.25.40.20">
    <property type="entry name" value="Ankyrin repeat-containing domain"/>
    <property type="match status" value="1"/>
</dbReference>
<evidence type="ECO:0000256" key="5">
    <source>
        <dbReference type="SAM" id="MobiDB-lite"/>
    </source>
</evidence>
<dbReference type="GeneID" id="68099188"/>
<dbReference type="RefSeq" id="XP_044546879.1">
    <property type="nucleotide sequence ID" value="XM_044696627.1"/>
</dbReference>
<comment type="similarity">
    <text evidence="3">Belongs to the DOCK family.</text>
</comment>
<feature type="compositionally biased region" description="Polar residues" evidence="5">
    <location>
        <begin position="2125"/>
        <end position="2156"/>
    </location>
</feature>
<keyword evidence="1" id="KW-0344">Guanine-nucleotide releasing factor</keyword>
<gene>
    <name evidence="8" type="ORF">C9374_006734</name>
</gene>
<feature type="compositionally biased region" description="Polar residues" evidence="5">
    <location>
        <begin position="1761"/>
        <end position="1774"/>
    </location>
</feature>